<sequence>MTDIAPEAIFQFGVLFLSLALFFAVKAIPIEAVSTKLRSKVKSSKAQASRHFLHGAHLLSRAKSTSNRANSISLAHQAISEANKSISLQPRDAAAYILKALAFDLQGHKLSAIKSLDLALSPPAVRSLADRERGDALYKRAEIQLSVNKRRRVESAMGDLVEAVKLSSDNSKAYDLLGRCYEMKGLKDEAQRAFETARKVEERPVVRDRTDTSEF</sequence>
<protein>
    <submittedName>
        <fullName evidence="3">Uncharacterized protein</fullName>
    </submittedName>
</protein>
<evidence type="ECO:0000256" key="2">
    <source>
        <dbReference type="SAM" id="SignalP"/>
    </source>
</evidence>
<proteinExistence type="inferred from homology"/>
<dbReference type="SUPFAM" id="SSF48452">
    <property type="entry name" value="TPR-like"/>
    <property type="match status" value="1"/>
</dbReference>
<keyword evidence="4" id="KW-1185">Reference proteome</keyword>
<dbReference type="EMBL" id="JBAMMX010000017">
    <property type="protein sequence ID" value="KAK6923847.1"/>
    <property type="molecule type" value="Genomic_DNA"/>
</dbReference>
<accession>A0AAN8VAW2</accession>
<comment type="caution">
    <text evidence="3">The sequence shown here is derived from an EMBL/GenBank/DDBJ whole genome shotgun (WGS) entry which is preliminary data.</text>
</comment>
<organism evidence="3 4">
    <name type="scientific">Dillenia turbinata</name>
    <dbReference type="NCBI Taxonomy" id="194707"/>
    <lineage>
        <taxon>Eukaryota</taxon>
        <taxon>Viridiplantae</taxon>
        <taxon>Streptophyta</taxon>
        <taxon>Embryophyta</taxon>
        <taxon>Tracheophyta</taxon>
        <taxon>Spermatophyta</taxon>
        <taxon>Magnoliopsida</taxon>
        <taxon>eudicotyledons</taxon>
        <taxon>Gunneridae</taxon>
        <taxon>Pentapetalae</taxon>
        <taxon>Dilleniales</taxon>
        <taxon>Dilleniaceae</taxon>
        <taxon>Dillenia</taxon>
    </lineage>
</organism>
<dbReference type="Gene3D" id="1.25.40.10">
    <property type="entry name" value="Tetratricopeptide repeat domain"/>
    <property type="match status" value="1"/>
</dbReference>
<reference evidence="3 4" key="1">
    <citation type="submission" date="2023-12" db="EMBL/GenBank/DDBJ databases">
        <title>A high-quality genome assembly for Dillenia turbinata (Dilleniales).</title>
        <authorList>
            <person name="Chanderbali A."/>
        </authorList>
    </citation>
    <scope>NUCLEOTIDE SEQUENCE [LARGE SCALE GENOMIC DNA]</scope>
    <source>
        <strain evidence="3">LSX21</strain>
        <tissue evidence="3">Leaf</tissue>
    </source>
</reference>
<evidence type="ECO:0000313" key="3">
    <source>
        <dbReference type="EMBL" id="KAK6923847.1"/>
    </source>
</evidence>
<keyword evidence="2" id="KW-0732">Signal</keyword>
<gene>
    <name evidence="3" type="ORF">RJ641_010047</name>
</gene>
<dbReference type="InterPro" id="IPR011990">
    <property type="entry name" value="TPR-like_helical_dom_sf"/>
</dbReference>
<dbReference type="PANTHER" id="PTHR21405:SF0">
    <property type="entry name" value="TETRATRICOPEPTIDE REPEAT PROTEIN 36"/>
    <property type="match status" value="1"/>
</dbReference>
<comment type="similarity">
    <text evidence="1">Belongs to the TTC36 family.</text>
</comment>
<dbReference type="AlphaFoldDB" id="A0AAN8VAW2"/>
<dbReference type="PANTHER" id="PTHR21405">
    <property type="entry name" value="CDNA SEQUENCE BC021608"/>
    <property type="match status" value="1"/>
</dbReference>
<feature type="signal peptide" evidence="2">
    <location>
        <begin position="1"/>
        <end position="27"/>
    </location>
</feature>
<name>A0AAN8VAW2_9MAGN</name>
<feature type="chain" id="PRO_5042879510" evidence="2">
    <location>
        <begin position="28"/>
        <end position="215"/>
    </location>
</feature>
<evidence type="ECO:0000313" key="4">
    <source>
        <dbReference type="Proteomes" id="UP001370490"/>
    </source>
</evidence>
<dbReference type="Proteomes" id="UP001370490">
    <property type="component" value="Unassembled WGS sequence"/>
</dbReference>
<dbReference type="InterPro" id="IPR038906">
    <property type="entry name" value="TTC36"/>
</dbReference>
<evidence type="ECO:0000256" key="1">
    <source>
        <dbReference type="ARBA" id="ARBA00006995"/>
    </source>
</evidence>